<evidence type="ECO:0000313" key="9">
    <source>
        <dbReference type="Proteomes" id="UP000072363"/>
    </source>
</evidence>
<sequence length="367" mass="42538">MKTEYRTFQFSLLAMAPIHIGSGEKYTSREFIYEKGYFYFPDMGKFYNRMVEKGYDQKFERFLQETKPNARNNRLISFLDDNRISNRDFGGYRIVETGLEIEKNNRDSKLGTINEVAKFIRDPFGSPYIPGSSLKGAIRTILMNTNPDWNNRNAVDFRGRGPKENKKMIPWGAKKGQEFNDLFNAIRVSDSKPFNNEQIILVQKWDYSAKSLTAKPLPLYREAIVPLTRISFTITTTTKEAGILIEELGQRAQAFYKEYKEFFLSDFPENKIQPNLQYPIYLGAGSGAWTKTLFQQADGILQKRYSRMKTKMVGKGVLKLTKAPMKNVKTTQATRKLIMNDESFYEMGKANFMIKEITNDNFNFSSR</sequence>
<dbReference type="Proteomes" id="UP000072363">
    <property type="component" value="Unassembled WGS sequence"/>
</dbReference>
<evidence type="ECO:0000256" key="1">
    <source>
        <dbReference type="ARBA" id="ARBA00003088"/>
    </source>
</evidence>
<proteinExistence type="inferred from homology"/>
<evidence type="ECO:0000256" key="4">
    <source>
        <dbReference type="ARBA" id="ARBA00022884"/>
    </source>
</evidence>
<accession>A0A139PXE1</accession>
<dbReference type="NCBIfam" id="TIGR01899">
    <property type="entry name" value="cas_TM1807_csm5"/>
    <property type="match status" value="1"/>
</dbReference>
<dbReference type="GO" id="GO:0003723">
    <property type="term" value="F:RNA binding"/>
    <property type="evidence" value="ECO:0007669"/>
    <property type="project" value="UniProtKB-KW"/>
</dbReference>
<evidence type="ECO:0000256" key="2">
    <source>
        <dbReference type="ARBA" id="ARBA00006680"/>
    </source>
</evidence>
<name>A0A139PXE1_STROR</name>
<gene>
    <name evidence="8" type="ORF">SORDD27_00950</name>
</gene>
<evidence type="ECO:0000259" key="7">
    <source>
        <dbReference type="Pfam" id="PF03787"/>
    </source>
</evidence>
<dbReference type="GO" id="GO:0051607">
    <property type="term" value="P:defense response to virus"/>
    <property type="evidence" value="ECO:0007669"/>
    <property type="project" value="UniProtKB-KW"/>
</dbReference>
<comment type="caution">
    <text evidence="8">The sequence shown here is derived from an EMBL/GenBank/DDBJ whole genome shotgun (WGS) entry which is preliminary data.</text>
</comment>
<dbReference type="InterPro" id="IPR010173">
    <property type="entry name" value="CRISPR-assoc_Csm5"/>
</dbReference>
<reference evidence="8 9" key="1">
    <citation type="submission" date="2016-01" db="EMBL/GenBank/DDBJ databases">
        <title>Highly variable Streptococcus oralis are common among viridans streptococci isolated from primates.</title>
        <authorList>
            <person name="Denapaite D."/>
            <person name="Rieger M."/>
            <person name="Koendgen S."/>
            <person name="Brueckner R."/>
            <person name="Ochigava I."/>
            <person name="Kappeler P."/>
            <person name="Maetz-Rensing K."/>
            <person name="Leendertz F."/>
            <person name="Hakenbeck R."/>
        </authorList>
    </citation>
    <scope>NUCLEOTIDE SEQUENCE [LARGE SCALE GENOMIC DNA]</scope>
    <source>
        <strain evidence="8 9">DD27</strain>
    </source>
</reference>
<keyword evidence="5" id="KW-0051">Antiviral defense</keyword>
<evidence type="ECO:0000313" key="8">
    <source>
        <dbReference type="EMBL" id="KXT94926.1"/>
    </source>
</evidence>
<organism evidence="8 9">
    <name type="scientific">Streptococcus oralis</name>
    <dbReference type="NCBI Taxonomy" id="1303"/>
    <lineage>
        <taxon>Bacteria</taxon>
        <taxon>Bacillati</taxon>
        <taxon>Bacillota</taxon>
        <taxon>Bacilli</taxon>
        <taxon>Lactobacillales</taxon>
        <taxon>Streptococcaceae</taxon>
        <taxon>Streptococcus</taxon>
    </lineage>
</organism>
<dbReference type="RefSeq" id="WP_061427670.1">
    <property type="nucleotide sequence ID" value="NZ_KQ970235.1"/>
</dbReference>
<comment type="similarity">
    <text evidence="2">Belongs to the CRISPR-associated Csm5 family.</text>
</comment>
<dbReference type="AlphaFoldDB" id="A0A139PXE1"/>
<dbReference type="PANTHER" id="PTHR38007:SF1">
    <property type="entry name" value="CRISPR SYSTEM CMS PROTEIN CSM5"/>
    <property type="match status" value="1"/>
</dbReference>
<dbReference type="PANTHER" id="PTHR38007">
    <property type="entry name" value="CRISPR SYSTEM CMS PROTEIN CSM5"/>
    <property type="match status" value="1"/>
</dbReference>
<keyword evidence="4" id="KW-0694">RNA-binding</keyword>
<feature type="domain" description="CRISPR type III-associated protein" evidence="7">
    <location>
        <begin position="16"/>
        <end position="251"/>
    </location>
</feature>
<dbReference type="Pfam" id="PF03787">
    <property type="entry name" value="RAMPs"/>
    <property type="match status" value="1"/>
</dbReference>
<dbReference type="PATRIC" id="fig|1303.82.peg.1019"/>
<evidence type="ECO:0000256" key="6">
    <source>
        <dbReference type="ARBA" id="ARBA00031720"/>
    </source>
</evidence>
<protein>
    <recommendedName>
        <fullName evidence="3">CRISPR system Cms protein Csm5</fullName>
    </recommendedName>
    <alternativeName>
        <fullName evidence="6">CRISPR type III A-associated protein Csm5</fullName>
    </alternativeName>
</protein>
<evidence type="ECO:0000256" key="3">
    <source>
        <dbReference type="ARBA" id="ARBA00016113"/>
    </source>
</evidence>
<comment type="function">
    <text evidence="1">This subunit might be involved in maturation of a crRNA intermediate to its mature form.</text>
</comment>
<dbReference type="EMBL" id="LQNZ01000089">
    <property type="protein sequence ID" value="KXT94926.1"/>
    <property type="molecule type" value="Genomic_DNA"/>
</dbReference>
<evidence type="ECO:0000256" key="5">
    <source>
        <dbReference type="ARBA" id="ARBA00023118"/>
    </source>
</evidence>
<dbReference type="InterPro" id="IPR005537">
    <property type="entry name" value="RAMP_III_fam"/>
</dbReference>